<evidence type="ECO:0000256" key="9">
    <source>
        <dbReference type="RuleBase" id="RU003357"/>
    </source>
</evidence>
<dbReference type="InterPro" id="IPR000531">
    <property type="entry name" value="Beta-barrel_TonB"/>
</dbReference>
<dbReference type="Pfam" id="PF00593">
    <property type="entry name" value="TonB_dep_Rec_b-barrel"/>
    <property type="match status" value="1"/>
</dbReference>
<keyword evidence="5 9" id="KW-0798">TonB box</keyword>
<dbReference type="PROSITE" id="PS52016">
    <property type="entry name" value="TONB_DEPENDENT_REC_3"/>
    <property type="match status" value="1"/>
</dbReference>
<dbReference type="Pfam" id="PF07715">
    <property type="entry name" value="Plug"/>
    <property type="match status" value="1"/>
</dbReference>
<keyword evidence="12" id="KW-0675">Receptor</keyword>
<evidence type="ECO:0000256" key="1">
    <source>
        <dbReference type="ARBA" id="ARBA00004571"/>
    </source>
</evidence>
<evidence type="ECO:0000256" key="8">
    <source>
        <dbReference type="PROSITE-ProRule" id="PRU01360"/>
    </source>
</evidence>
<keyword evidence="13" id="KW-1185">Reference proteome</keyword>
<evidence type="ECO:0000259" key="11">
    <source>
        <dbReference type="Pfam" id="PF07715"/>
    </source>
</evidence>
<evidence type="ECO:0000256" key="7">
    <source>
        <dbReference type="ARBA" id="ARBA00023237"/>
    </source>
</evidence>
<comment type="similarity">
    <text evidence="8 9">Belongs to the TonB-dependent receptor family.</text>
</comment>
<name>A0ABW5WKH7_9FLAO</name>
<dbReference type="InterPro" id="IPR036942">
    <property type="entry name" value="Beta-barrel_TonB_sf"/>
</dbReference>
<dbReference type="RefSeq" id="WP_183486705.1">
    <property type="nucleotide sequence ID" value="NZ_JBHUOV010000001.1"/>
</dbReference>
<evidence type="ECO:0000256" key="5">
    <source>
        <dbReference type="ARBA" id="ARBA00023077"/>
    </source>
</evidence>
<dbReference type="InterPro" id="IPR037066">
    <property type="entry name" value="Plug_dom_sf"/>
</dbReference>
<dbReference type="InterPro" id="IPR039426">
    <property type="entry name" value="TonB-dep_rcpt-like"/>
</dbReference>
<dbReference type="SUPFAM" id="SSF56935">
    <property type="entry name" value="Porins"/>
    <property type="match status" value="1"/>
</dbReference>
<accession>A0ABW5WKH7</accession>
<gene>
    <name evidence="12" type="ORF">ACFS5M_05765</name>
</gene>
<dbReference type="Gene3D" id="2.40.170.20">
    <property type="entry name" value="TonB-dependent receptor, beta-barrel domain"/>
    <property type="match status" value="1"/>
</dbReference>
<protein>
    <submittedName>
        <fullName evidence="12">TonB-dependent receptor plug domain-containing protein</fullName>
    </submittedName>
</protein>
<organism evidence="12 13">
    <name type="scientific">Lacinutrix iliipiscaria</name>
    <dbReference type="NCBI Taxonomy" id="1230532"/>
    <lineage>
        <taxon>Bacteria</taxon>
        <taxon>Pseudomonadati</taxon>
        <taxon>Bacteroidota</taxon>
        <taxon>Flavobacteriia</taxon>
        <taxon>Flavobacteriales</taxon>
        <taxon>Flavobacteriaceae</taxon>
        <taxon>Lacinutrix</taxon>
    </lineage>
</organism>
<dbReference type="InterPro" id="IPR012910">
    <property type="entry name" value="Plug_dom"/>
</dbReference>
<dbReference type="EMBL" id="JBHUOV010000001">
    <property type="protein sequence ID" value="MFD2823167.1"/>
    <property type="molecule type" value="Genomic_DNA"/>
</dbReference>
<keyword evidence="4 8" id="KW-0812">Transmembrane</keyword>
<evidence type="ECO:0000256" key="2">
    <source>
        <dbReference type="ARBA" id="ARBA00022448"/>
    </source>
</evidence>
<dbReference type="Proteomes" id="UP001597533">
    <property type="component" value="Unassembled WGS sequence"/>
</dbReference>
<keyword evidence="6 8" id="KW-0472">Membrane</keyword>
<evidence type="ECO:0000259" key="10">
    <source>
        <dbReference type="Pfam" id="PF00593"/>
    </source>
</evidence>
<evidence type="ECO:0000256" key="3">
    <source>
        <dbReference type="ARBA" id="ARBA00022452"/>
    </source>
</evidence>
<dbReference type="Gene3D" id="2.170.130.10">
    <property type="entry name" value="TonB-dependent receptor, plug domain"/>
    <property type="match status" value="1"/>
</dbReference>
<feature type="domain" description="TonB-dependent receptor plug" evidence="11">
    <location>
        <begin position="127"/>
        <end position="202"/>
    </location>
</feature>
<reference evidence="13" key="1">
    <citation type="journal article" date="2019" name="Int. J. Syst. Evol. Microbiol.">
        <title>The Global Catalogue of Microorganisms (GCM) 10K type strain sequencing project: providing services to taxonomists for standard genome sequencing and annotation.</title>
        <authorList>
            <consortium name="The Broad Institute Genomics Platform"/>
            <consortium name="The Broad Institute Genome Sequencing Center for Infectious Disease"/>
            <person name="Wu L."/>
            <person name="Ma J."/>
        </authorList>
    </citation>
    <scope>NUCLEOTIDE SEQUENCE [LARGE SCALE GENOMIC DNA]</scope>
    <source>
        <strain evidence="13">KCTC 32141</strain>
    </source>
</reference>
<evidence type="ECO:0000313" key="13">
    <source>
        <dbReference type="Proteomes" id="UP001597533"/>
    </source>
</evidence>
<evidence type="ECO:0000313" key="12">
    <source>
        <dbReference type="EMBL" id="MFD2823167.1"/>
    </source>
</evidence>
<evidence type="ECO:0000256" key="4">
    <source>
        <dbReference type="ARBA" id="ARBA00022692"/>
    </source>
</evidence>
<sequence length="752" mass="85882">MFSQSSQNEKQPLAQILKTLENTHEISFSYTDETIADSYIKAPDFTLPFKDILRILEDETSLVFEVLNERFIVIKTRNTTTNEMTTQFLNEVVITKYLASGISRNNSGMVTIQPEQLDILPGLIEPDILQTIQALPGIISVDETVSNINVRGGTHDQNLILWDGIKMYQSGHFFGLISAFNPYLTSKVNVSKNGTSAQYGDGVSSVIDMKLSNTLQEHLKVGAGFNLVHADVFTKAPIGKHAELQLSARRSFTDFMTAPTYDQYFKRIFQDSDFTNNQENQNNTISKNETFYFYDFTGKLLFDISKKDKLRISFLTIYNNLNYEEQSTINNINESLNSKLIQRNLAGGISYTRHWNPALTTTAQMYLSNYDLDAKNFDITNNQRLIQENEVIDNAFKLNTAWLIDENINFNMGYQFFEVGISNLEDVNNPVFRSYIKEVIRTHSVFAEGQLLTNKLNTNIKAGLRLNYISKFDAVLVEPRLSFSQRFANHFRFELLGEYKSQTTSQIIDLQNDFLGIEKRRWILANDEDIPIIKSKQASIGLHYNKNNLLISAEAFYKDVDGITTRSQGFQNQYQFVKTIGSFNVKGIDFLINKQFEKFNTWLSYSFSKNNYLFNSLNNGQTFPNNTDITHAITFSNIFTLNQLKLALGVNWHSGKPYTQPDYTLPVVNGNINYSAPNSSHLDDYLRVDVSATHDFNIFKNVKAEVGASVWNLFNTKNIINTYYTLGPDETISKVENQSLGITPNVSFRMNF</sequence>
<keyword evidence="7 8" id="KW-0998">Cell outer membrane</keyword>
<comment type="caution">
    <text evidence="12">The sequence shown here is derived from an EMBL/GenBank/DDBJ whole genome shotgun (WGS) entry which is preliminary data.</text>
</comment>
<evidence type="ECO:0000256" key="6">
    <source>
        <dbReference type="ARBA" id="ARBA00023136"/>
    </source>
</evidence>
<proteinExistence type="inferred from homology"/>
<comment type="subcellular location">
    <subcellularLocation>
        <location evidence="1 8">Cell outer membrane</location>
        <topology evidence="1 8">Multi-pass membrane protein</topology>
    </subcellularLocation>
</comment>
<feature type="domain" description="TonB-dependent receptor-like beta-barrel" evidence="10">
    <location>
        <begin position="276"/>
        <end position="709"/>
    </location>
</feature>
<keyword evidence="2 8" id="KW-0813">Transport</keyword>
<keyword evidence="3 8" id="KW-1134">Transmembrane beta strand</keyword>